<proteinExistence type="inferred from homology"/>
<protein>
    <recommendedName>
        <fullName evidence="4">Glycosyltransferase 2-like domain-containing protein</fullName>
    </recommendedName>
</protein>
<keyword evidence="2" id="KW-0328">Glycosyltransferase</keyword>
<dbReference type="EMBL" id="CP011454">
    <property type="protein sequence ID" value="AMW03956.1"/>
    <property type="molecule type" value="Genomic_DNA"/>
</dbReference>
<name>A0A143BG19_9BACT</name>
<dbReference type="Gene3D" id="3.90.550.10">
    <property type="entry name" value="Spore Coat Polysaccharide Biosynthesis Protein SpsA, Chain A"/>
    <property type="match status" value="1"/>
</dbReference>
<reference evidence="5 6" key="2">
    <citation type="journal article" date="2016" name="Environ. Microbiol. Rep.">
        <title>Metagenomic evidence for the presence of phototrophic Gemmatimonadetes bacteria in diverse environments.</title>
        <authorList>
            <person name="Zeng Y."/>
            <person name="Baumbach J."/>
            <person name="Barbosa E.G."/>
            <person name="Azevedo V."/>
            <person name="Zhang C."/>
            <person name="Koblizek M."/>
        </authorList>
    </citation>
    <scope>NUCLEOTIDE SEQUENCE [LARGE SCALE GENOMIC DNA]</scope>
    <source>
        <strain evidence="5 6">AP64</strain>
    </source>
</reference>
<accession>A0A143BG19</accession>
<dbReference type="InterPro" id="IPR029044">
    <property type="entry name" value="Nucleotide-diphossugar_trans"/>
</dbReference>
<dbReference type="Proteomes" id="UP000076404">
    <property type="component" value="Chromosome"/>
</dbReference>
<sequence>MASVVANGSAIATSPRWTFTMLTIPSRVEYLGRLLQSLAVLPTGQPFEVVIVYNSATDEEPMAVEQRIRAMAPSLPVRVYINSTDPTIGGGRRVQLSVCRTPLVAFIDDDLTLHGDVLRAIEDTLRTRPVGIVGLPSYEEDTDTRFKPRDSTPHVDVDGIRYMPVQGMLVAGYRRLFSDIGGFNPRRQFWGEWTEFNLRMWRHGFPTGYVLDRGFLRHWHKAPESPTRNMSGREQHVLWGLMCTALEYDAVSINEATDAFWRLAQDRYLQYSFGEQPSPKMLLASVLELMPRLSREFPAIHAFADDAKRHPFHFKPFEPLDEAQVRTVIAHAEHAVAPYRASLFDDDDVAPLPQKRTGWLRRIGKAMFARGVQSQVRA</sequence>
<dbReference type="AlphaFoldDB" id="A0A143BG19"/>
<dbReference type="SUPFAM" id="SSF53448">
    <property type="entry name" value="Nucleotide-diphospho-sugar transferases"/>
    <property type="match status" value="1"/>
</dbReference>
<dbReference type="PANTHER" id="PTHR43179:SF12">
    <property type="entry name" value="GALACTOFURANOSYLTRANSFERASE GLFT2"/>
    <property type="match status" value="1"/>
</dbReference>
<evidence type="ECO:0000259" key="4">
    <source>
        <dbReference type="Pfam" id="PF00535"/>
    </source>
</evidence>
<gene>
    <name evidence="5" type="ORF">GEMMAAP_02130</name>
</gene>
<feature type="domain" description="Glycosyltransferase 2-like" evidence="4">
    <location>
        <begin position="29"/>
        <end position="153"/>
    </location>
</feature>
<dbReference type="InterPro" id="IPR001173">
    <property type="entry name" value="Glyco_trans_2-like"/>
</dbReference>
<evidence type="ECO:0000256" key="1">
    <source>
        <dbReference type="ARBA" id="ARBA00006739"/>
    </source>
</evidence>
<comment type="similarity">
    <text evidence="1">Belongs to the glycosyltransferase 2 family.</text>
</comment>
<keyword evidence="6" id="KW-1185">Reference proteome</keyword>
<dbReference type="KEGG" id="gph:GEMMAAP_02130"/>
<keyword evidence="3" id="KW-0808">Transferase</keyword>
<evidence type="ECO:0000313" key="6">
    <source>
        <dbReference type="Proteomes" id="UP000076404"/>
    </source>
</evidence>
<organism evidence="5 6">
    <name type="scientific">Gemmatimonas phototrophica</name>
    <dbReference type="NCBI Taxonomy" id="1379270"/>
    <lineage>
        <taxon>Bacteria</taxon>
        <taxon>Pseudomonadati</taxon>
        <taxon>Gemmatimonadota</taxon>
        <taxon>Gemmatimonadia</taxon>
        <taxon>Gemmatimonadales</taxon>
        <taxon>Gemmatimonadaceae</taxon>
        <taxon>Gemmatimonas</taxon>
    </lineage>
</organism>
<dbReference type="GO" id="GO:0016757">
    <property type="term" value="F:glycosyltransferase activity"/>
    <property type="evidence" value="ECO:0007669"/>
    <property type="project" value="UniProtKB-KW"/>
</dbReference>
<dbReference type="PANTHER" id="PTHR43179">
    <property type="entry name" value="RHAMNOSYLTRANSFERASE WBBL"/>
    <property type="match status" value="1"/>
</dbReference>
<dbReference type="eggNOG" id="COG1216">
    <property type="taxonomic scope" value="Bacteria"/>
</dbReference>
<reference evidence="5 6" key="1">
    <citation type="journal article" date="2014" name="Proc. Natl. Acad. Sci. U.S.A.">
        <title>Functional type 2 photosynthetic reaction centers found in the rare bacterial phylum Gemmatimonadetes.</title>
        <authorList>
            <person name="Zeng Y."/>
            <person name="Feng F."/>
            <person name="Medova H."/>
            <person name="Dean J."/>
            <person name="Koblizek M."/>
        </authorList>
    </citation>
    <scope>NUCLEOTIDE SEQUENCE [LARGE SCALE GENOMIC DNA]</scope>
    <source>
        <strain evidence="5 6">AP64</strain>
    </source>
</reference>
<evidence type="ECO:0000256" key="2">
    <source>
        <dbReference type="ARBA" id="ARBA00022676"/>
    </source>
</evidence>
<evidence type="ECO:0000313" key="5">
    <source>
        <dbReference type="EMBL" id="AMW03956.1"/>
    </source>
</evidence>
<dbReference type="Pfam" id="PF00535">
    <property type="entry name" value="Glycos_transf_2"/>
    <property type="match status" value="1"/>
</dbReference>
<dbReference type="STRING" id="1379270.GEMMAAP_02130"/>
<evidence type="ECO:0000256" key="3">
    <source>
        <dbReference type="ARBA" id="ARBA00022679"/>
    </source>
</evidence>